<accession>A0A839E8P9</accession>
<name>A0A839E8P9_9PSEU</name>
<feature type="region of interest" description="Disordered" evidence="1">
    <location>
        <begin position="254"/>
        <end position="281"/>
    </location>
</feature>
<evidence type="ECO:0000256" key="1">
    <source>
        <dbReference type="SAM" id="MobiDB-lite"/>
    </source>
</evidence>
<dbReference type="InterPro" id="IPR009776">
    <property type="entry name" value="Spore_0_M"/>
</dbReference>
<protein>
    <submittedName>
        <fullName evidence="2">Sporulation-control protein</fullName>
    </submittedName>
</protein>
<feature type="region of interest" description="Disordered" evidence="1">
    <location>
        <begin position="301"/>
        <end position="320"/>
    </location>
</feature>
<dbReference type="EMBL" id="JACGWZ010000007">
    <property type="protein sequence ID" value="MBA8827228.1"/>
    <property type="molecule type" value="Genomic_DNA"/>
</dbReference>
<evidence type="ECO:0000313" key="3">
    <source>
        <dbReference type="Proteomes" id="UP000569329"/>
    </source>
</evidence>
<dbReference type="AlphaFoldDB" id="A0A839E8P9"/>
<proteinExistence type="predicted"/>
<dbReference type="PANTHER" id="PTHR40053">
    <property type="entry name" value="SPORULATION-CONTROL PROTEIN SPO0M"/>
    <property type="match status" value="1"/>
</dbReference>
<dbReference type="RefSeq" id="WP_182546402.1">
    <property type="nucleotide sequence ID" value="NZ_JACGWZ010000007.1"/>
</dbReference>
<evidence type="ECO:0000313" key="2">
    <source>
        <dbReference type="EMBL" id="MBA8827228.1"/>
    </source>
</evidence>
<keyword evidence="3" id="KW-1185">Reference proteome</keyword>
<dbReference type="PANTHER" id="PTHR40053:SF1">
    <property type="entry name" value="SPORULATION-CONTROL PROTEIN SPO0M"/>
    <property type="match status" value="1"/>
</dbReference>
<dbReference type="Proteomes" id="UP000569329">
    <property type="component" value="Unassembled WGS sequence"/>
</dbReference>
<sequence length="320" mass="34423">MFKKMMQAFGVGAPSVDTVLHGAASSPGGQLSGEVRLSGGNTDADVEKIELSLVAEVETGDDEKRGMELRRVTVAESSRLGAEEQRTIPFTVSLPWETPITEVRGEQLRGMRLGLRTEVAIAKAVDKSDLDPVRVEPLDSQQRVVDAMLSLGARVSRTDVEHGHIRGLDQEFPCYQEIEFFAPPHFAGRLEEIELTFVARPDDLDVVLEAGKRGGLFTPGGDALGRFHRNHEEALRTDWTAEINRWLEAVSEGGGQHGVHGHRGHHGHHEEHGSGPGVGGMVAAGAAGVVGGMVAAEMLEGDEEEAEATGEEMEMEGGEE</sequence>
<comment type="caution">
    <text evidence="2">The sequence shown here is derived from an EMBL/GenBank/DDBJ whole genome shotgun (WGS) entry which is preliminary data.</text>
</comment>
<organism evidence="2 3">
    <name type="scientific">Halosaccharopolyspora lacisalsi</name>
    <dbReference type="NCBI Taxonomy" id="1000566"/>
    <lineage>
        <taxon>Bacteria</taxon>
        <taxon>Bacillati</taxon>
        <taxon>Actinomycetota</taxon>
        <taxon>Actinomycetes</taxon>
        <taxon>Pseudonocardiales</taxon>
        <taxon>Pseudonocardiaceae</taxon>
        <taxon>Halosaccharopolyspora</taxon>
    </lineage>
</organism>
<gene>
    <name evidence="2" type="ORF">FHX42_004612</name>
</gene>
<reference evidence="2 3" key="1">
    <citation type="submission" date="2020-07" db="EMBL/GenBank/DDBJ databases">
        <title>Sequencing the genomes of 1000 actinobacteria strains.</title>
        <authorList>
            <person name="Klenk H.-P."/>
        </authorList>
    </citation>
    <scope>NUCLEOTIDE SEQUENCE [LARGE SCALE GENOMIC DNA]</scope>
    <source>
        <strain evidence="2 3">DSM 45975</strain>
    </source>
</reference>
<dbReference type="Pfam" id="PF07070">
    <property type="entry name" value="Spo0M"/>
    <property type="match status" value="1"/>
</dbReference>